<gene>
    <name evidence="2" type="ORF">DPMN_139152</name>
</gene>
<dbReference type="EMBL" id="JAIWYP010000006">
    <property type="protein sequence ID" value="KAH3810755.1"/>
    <property type="molecule type" value="Genomic_DNA"/>
</dbReference>
<protein>
    <recommendedName>
        <fullName evidence="4">TNF family profile domain-containing protein</fullName>
    </recommendedName>
</protein>
<reference evidence="2" key="1">
    <citation type="journal article" date="2019" name="bioRxiv">
        <title>The Genome of the Zebra Mussel, Dreissena polymorpha: A Resource for Invasive Species Research.</title>
        <authorList>
            <person name="McCartney M.A."/>
            <person name="Auch B."/>
            <person name="Kono T."/>
            <person name="Mallez S."/>
            <person name="Zhang Y."/>
            <person name="Obille A."/>
            <person name="Becker A."/>
            <person name="Abrahante J.E."/>
            <person name="Garbe J."/>
            <person name="Badalamenti J.P."/>
            <person name="Herman A."/>
            <person name="Mangelson H."/>
            <person name="Liachko I."/>
            <person name="Sullivan S."/>
            <person name="Sone E.D."/>
            <person name="Koren S."/>
            <person name="Silverstein K.A.T."/>
            <person name="Beckman K.B."/>
            <person name="Gohl D.M."/>
        </authorList>
    </citation>
    <scope>NUCLEOTIDE SEQUENCE</scope>
    <source>
        <strain evidence="2">Duluth1</strain>
        <tissue evidence="2">Whole animal</tissue>
    </source>
</reference>
<dbReference type="AlphaFoldDB" id="A0A9D4JG92"/>
<evidence type="ECO:0000313" key="3">
    <source>
        <dbReference type="Proteomes" id="UP000828390"/>
    </source>
</evidence>
<name>A0A9D4JG92_DREPO</name>
<accession>A0A9D4JG92</accession>
<dbReference type="Gene3D" id="2.60.120.40">
    <property type="match status" value="1"/>
</dbReference>
<keyword evidence="3" id="KW-1185">Reference proteome</keyword>
<proteinExistence type="predicted"/>
<dbReference type="SUPFAM" id="SSF49842">
    <property type="entry name" value="TNF-like"/>
    <property type="match status" value="1"/>
</dbReference>
<reference evidence="2" key="2">
    <citation type="submission" date="2020-11" db="EMBL/GenBank/DDBJ databases">
        <authorList>
            <person name="McCartney M.A."/>
            <person name="Auch B."/>
            <person name="Kono T."/>
            <person name="Mallez S."/>
            <person name="Becker A."/>
            <person name="Gohl D.M."/>
            <person name="Silverstein K.A.T."/>
            <person name="Koren S."/>
            <person name="Bechman K.B."/>
            <person name="Herman A."/>
            <person name="Abrahante J.E."/>
            <person name="Garbe J."/>
        </authorList>
    </citation>
    <scope>NUCLEOTIDE SEQUENCE</scope>
    <source>
        <strain evidence="2">Duluth1</strain>
        <tissue evidence="2">Whole animal</tissue>
    </source>
</reference>
<evidence type="ECO:0000313" key="2">
    <source>
        <dbReference type="EMBL" id="KAH3810755.1"/>
    </source>
</evidence>
<dbReference type="InterPro" id="IPR008983">
    <property type="entry name" value="Tumour_necrosis_fac-like_dom"/>
</dbReference>
<keyword evidence="1" id="KW-0472">Membrane</keyword>
<sequence length="263" mass="29778">MSRIDEMRPVLESHNSVNDAWSCHNVSTKEHLVVNDGWNHTFHGRYNSRRSLLRRILKLTGYITLNVVMTIFVIYGLNRIGFFGMMPDFCKSSVNETNQTGNLPMFQALTESFHGGDTARVGRFVLNATAVYDEKIRWLASSVSSSAGFHASQNDSCVSVPDNGLYHVISQLTFAFKNDTLRTVGHSVIFKQRSTMAEFMIQKKLISLPYRDPTMNVKQRMFIPSNLLVFVEVYAGDWVCAQTSAVDLVYASNIDNVLNIYKL</sequence>
<evidence type="ECO:0008006" key="4">
    <source>
        <dbReference type="Google" id="ProtNLM"/>
    </source>
</evidence>
<keyword evidence="1" id="KW-1133">Transmembrane helix</keyword>
<evidence type="ECO:0000256" key="1">
    <source>
        <dbReference type="SAM" id="Phobius"/>
    </source>
</evidence>
<dbReference type="Proteomes" id="UP000828390">
    <property type="component" value="Unassembled WGS sequence"/>
</dbReference>
<organism evidence="2 3">
    <name type="scientific">Dreissena polymorpha</name>
    <name type="common">Zebra mussel</name>
    <name type="synonym">Mytilus polymorpha</name>
    <dbReference type="NCBI Taxonomy" id="45954"/>
    <lineage>
        <taxon>Eukaryota</taxon>
        <taxon>Metazoa</taxon>
        <taxon>Spiralia</taxon>
        <taxon>Lophotrochozoa</taxon>
        <taxon>Mollusca</taxon>
        <taxon>Bivalvia</taxon>
        <taxon>Autobranchia</taxon>
        <taxon>Heteroconchia</taxon>
        <taxon>Euheterodonta</taxon>
        <taxon>Imparidentia</taxon>
        <taxon>Neoheterodontei</taxon>
        <taxon>Myida</taxon>
        <taxon>Dreissenoidea</taxon>
        <taxon>Dreissenidae</taxon>
        <taxon>Dreissena</taxon>
    </lineage>
</organism>
<comment type="caution">
    <text evidence="2">The sequence shown here is derived from an EMBL/GenBank/DDBJ whole genome shotgun (WGS) entry which is preliminary data.</text>
</comment>
<keyword evidence="1" id="KW-0812">Transmembrane</keyword>
<feature type="transmembrane region" description="Helical" evidence="1">
    <location>
        <begin position="59"/>
        <end position="77"/>
    </location>
</feature>